<dbReference type="PANTHER" id="PTHR43283:SF7">
    <property type="entry name" value="BETA-LACTAMASE-RELATED DOMAIN-CONTAINING PROTEIN"/>
    <property type="match status" value="1"/>
</dbReference>
<organism evidence="3 4">
    <name type="scientific">Martelella mediterranea DSM 17316</name>
    <dbReference type="NCBI Taxonomy" id="1122214"/>
    <lineage>
        <taxon>Bacteria</taxon>
        <taxon>Pseudomonadati</taxon>
        <taxon>Pseudomonadota</taxon>
        <taxon>Alphaproteobacteria</taxon>
        <taxon>Hyphomicrobiales</taxon>
        <taxon>Aurantimonadaceae</taxon>
        <taxon>Martelella</taxon>
    </lineage>
</organism>
<dbReference type="KEGG" id="mmed:Mame_03220"/>
<dbReference type="PANTHER" id="PTHR43283">
    <property type="entry name" value="BETA-LACTAMASE-RELATED"/>
    <property type="match status" value="1"/>
</dbReference>
<feature type="domain" description="Beta-lactamase-related" evidence="2">
    <location>
        <begin position="279"/>
        <end position="561"/>
    </location>
</feature>
<sequence length="584" mass="64255" precursor="true">MKRLLLPMMVSLGAMVTSTALADETRFTIDDFTASIDDYALVDNALFVPPQDAGPAKEAFEGTLSISETPMPSDPAEIASGEVLGKNPQLFPAVDLSFITLGDELVPATQDVIRAGSTENGSSFWDIIVQPGKVWSIGDDGWSRASFPFSLVHMIEGETHNGVAMFLYRDGEISDLRYQILTETAPFYVETYFTAAGSLPAELTSTAVDDADALAARFEIARADAEDIRPWSALEKKVGADTLEGFDSDIRPNELLLDGLMVEDTFYLKSCPTPAGELPYCDRQRFGVWSVSKSLVAAAAMLSVSEKYGPEIFDMTITDLVPEAEGIEGWDKVTVGDALNMATGMGYGQREAEPKISWSPYTDDYYAFYEARSQEEKLNLLLNAAKPYVWGPGAMMRYRDEDMFLVGVAVTNYLKEKQDPDPNAWSFLQANVYEPIGIHDMPINKTIEDDGSEGQPLTAYGLYPTVGDLVKLARLYQNGGRFGDEQILSAEMMADIATTSEPAGLTTGQEAKPYYGKAFWRYPFKSDECTLYFPSMDGWGDNRVMLMPNDITAIRIAANWDGDESAKNMESLIRTANAIESFCP</sequence>
<feature type="chain" id="PRO_5010740314" evidence="1">
    <location>
        <begin position="23"/>
        <end position="584"/>
    </location>
</feature>
<dbReference type="EMBL" id="CP020330">
    <property type="protein sequence ID" value="AQZ52530.1"/>
    <property type="molecule type" value="Genomic_DNA"/>
</dbReference>
<evidence type="ECO:0000256" key="1">
    <source>
        <dbReference type="SAM" id="SignalP"/>
    </source>
</evidence>
<gene>
    <name evidence="3" type="ORF">Mame_03220</name>
</gene>
<dbReference type="Pfam" id="PF00144">
    <property type="entry name" value="Beta-lactamase"/>
    <property type="match status" value="1"/>
</dbReference>
<dbReference type="Gene3D" id="3.40.710.10">
    <property type="entry name" value="DD-peptidase/beta-lactamase superfamily"/>
    <property type="match status" value="1"/>
</dbReference>
<dbReference type="STRING" id="1122214.Mame_03220"/>
<dbReference type="InterPro" id="IPR012338">
    <property type="entry name" value="Beta-lactam/transpept-like"/>
</dbReference>
<evidence type="ECO:0000313" key="3">
    <source>
        <dbReference type="EMBL" id="AQZ52530.1"/>
    </source>
</evidence>
<name>A0A1U9Z4I1_9HYPH</name>
<keyword evidence="1" id="KW-0732">Signal</keyword>
<accession>A0A1U9Z4I1</accession>
<reference evidence="3 4" key="1">
    <citation type="submission" date="2017-03" db="EMBL/GenBank/DDBJ databases">
        <title>Foreign affairs: Plasmid Transfer between Roseobacters and Rhizobia.</title>
        <authorList>
            <person name="Bartling P."/>
            <person name="Bunk B."/>
            <person name="Overmann J."/>
            <person name="Brinkmann H."/>
            <person name="Petersen J."/>
        </authorList>
    </citation>
    <scope>NUCLEOTIDE SEQUENCE [LARGE SCALE GENOMIC DNA]</scope>
    <source>
        <strain evidence="3 4">MACL11</strain>
    </source>
</reference>
<dbReference type="InterPro" id="IPR050789">
    <property type="entry name" value="Diverse_Enzym_Activities"/>
</dbReference>
<evidence type="ECO:0000259" key="2">
    <source>
        <dbReference type="Pfam" id="PF00144"/>
    </source>
</evidence>
<evidence type="ECO:0000313" key="4">
    <source>
        <dbReference type="Proteomes" id="UP000191135"/>
    </source>
</evidence>
<dbReference type="InterPro" id="IPR001466">
    <property type="entry name" value="Beta-lactam-related"/>
</dbReference>
<dbReference type="Proteomes" id="UP000191135">
    <property type="component" value="Chromosome"/>
</dbReference>
<keyword evidence="4" id="KW-1185">Reference proteome</keyword>
<protein>
    <submittedName>
        <fullName evidence="3">Beta-lactamase</fullName>
    </submittedName>
</protein>
<feature type="signal peptide" evidence="1">
    <location>
        <begin position="1"/>
        <end position="22"/>
    </location>
</feature>
<dbReference type="SUPFAM" id="SSF56601">
    <property type="entry name" value="beta-lactamase/transpeptidase-like"/>
    <property type="match status" value="1"/>
</dbReference>
<dbReference type="RefSeq" id="WP_018064208.1">
    <property type="nucleotide sequence ID" value="NZ_AQWH01000006.1"/>
</dbReference>
<dbReference type="AlphaFoldDB" id="A0A1U9Z4I1"/>
<proteinExistence type="predicted"/>
<dbReference type="eggNOG" id="COG1680">
    <property type="taxonomic scope" value="Bacteria"/>
</dbReference>